<gene>
    <name evidence="4" type="ORF">D9R08_03760</name>
</gene>
<dbReference type="GO" id="GO:0051782">
    <property type="term" value="P:negative regulation of cell division"/>
    <property type="evidence" value="ECO:0007669"/>
    <property type="project" value="TreeGrafter"/>
</dbReference>
<dbReference type="AlphaFoldDB" id="A0A3L9Y924"/>
<name>A0A3L9Y924_9RHOB</name>
<dbReference type="InterPro" id="IPR050625">
    <property type="entry name" value="ParA/MinD_ATPase"/>
</dbReference>
<dbReference type="SUPFAM" id="SSF52540">
    <property type="entry name" value="P-loop containing nucleoside triphosphate hydrolases"/>
    <property type="match status" value="1"/>
</dbReference>
<dbReference type="RefSeq" id="WP_121896624.1">
    <property type="nucleotide sequence ID" value="NZ_RCNT01000001.1"/>
</dbReference>
<comment type="caution">
    <text evidence="4">The sequence shown here is derived from an EMBL/GenBank/DDBJ whole genome shotgun (WGS) entry which is preliminary data.</text>
</comment>
<accession>A0A3L9Y924</accession>
<dbReference type="GO" id="GO:0005829">
    <property type="term" value="C:cytosol"/>
    <property type="evidence" value="ECO:0007669"/>
    <property type="project" value="TreeGrafter"/>
</dbReference>
<dbReference type="Proteomes" id="UP000281343">
    <property type="component" value="Unassembled WGS sequence"/>
</dbReference>
<evidence type="ECO:0000313" key="5">
    <source>
        <dbReference type="Proteomes" id="UP000281343"/>
    </source>
</evidence>
<dbReference type="Pfam" id="PF13614">
    <property type="entry name" value="AAA_31"/>
    <property type="match status" value="1"/>
</dbReference>
<dbReference type="Gene3D" id="3.40.50.300">
    <property type="entry name" value="P-loop containing nucleotide triphosphate hydrolases"/>
    <property type="match status" value="1"/>
</dbReference>
<reference evidence="4 5" key="1">
    <citation type="submission" date="2018-10" db="EMBL/GenBank/DDBJ databases">
        <authorList>
            <person name="Jung H.S."/>
            <person name="Jeon C.O."/>
        </authorList>
    </citation>
    <scope>NUCLEOTIDE SEQUENCE [LARGE SCALE GENOMIC DNA]</scope>
    <source>
        <strain evidence="4 5">MA-7-27</strain>
    </source>
</reference>
<dbReference type="GO" id="GO:0009898">
    <property type="term" value="C:cytoplasmic side of plasma membrane"/>
    <property type="evidence" value="ECO:0007669"/>
    <property type="project" value="TreeGrafter"/>
</dbReference>
<dbReference type="Gene3D" id="3.40.50.2300">
    <property type="match status" value="1"/>
</dbReference>
<evidence type="ECO:0000259" key="3">
    <source>
        <dbReference type="Pfam" id="PF13614"/>
    </source>
</evidence>
<dbReference type="GO" id="GO:0005524">
    <property type="term" value="F:ATP binding"/>
    <property type="evidence" value="ECO:0007669"/>
    <property type="project" value="UniProtKB-KW"/>
</dbReference>
<keyword evidence="5" id="KW-1185">Reference proteome</keyword>
<evidence type="ECO:0000256" key="2">
    <source>
        <dbReference type="ARBA" id="ARBA00022840"/>
    </source>
</evidence>
<dbReference type="PANTHER" id="PTHR43384">
    <property type="entry name" value="SEPTUM SITE-DETERMINING PROTEIN MIND HOMOLOG, CHLOROPLASTIC-RELATED"/>
    <property type="match status" value="1"/>
</dbReference>
<organism evidence="4 5">
    <name type="scientific">Rhodophyticola porphyridii</name>
    <dbReference type="NCBI Taxonomy" id="1852017"/>
    <lineage>
        <taxon>Bacteria</taxon>
        <taxon>Pseudomonadati</taxon>
        <taxon>Pseudomonadota</taxon>
        <taxon>Alphaproteobacteria</taxon>
        <taxon>Rhodobacterales</taxon>
        <taxon>Roseobacteraceae</taxon>
        <taxon>Rhodophyticola</taxon>
    </lineage>
</organism>
<dbReference type="InterPro" id="IPR025669">
    <property type="entry name" value="AAA_dom"/>
</dbReference>
<dbReference type="PANTHER" id="PTHR43384:SF6">
    <property type="entry name" value="SEPTUM SITE-DETERMINING PROTEIN MIND HOMOLOG, CHLOROPLASTIC"/>
    <property type="match status" value="1"/>
</dbReference>
<dbReference type="GO" id="GO:0016887">
    <property type="term" value="F:ATP hydrolysis activity"/>
    <property type="evidence" value="ECO:0007669"/>
    <property type="project" value="TreeGrafter"/>
</dbReference>
<dbReference type="InterPro" id="IPR027417">
    <property type="entry name" value="P-loop_NTPase"/>
</dbReference>
<keyword evidence="2" id="KW-0067">ATP-binding</keyword>
<proteinExistence type="predicted"/>
<protein>
    <submittedName>
        <fullName evidence="4">Pilus assembly protein CpaE</fullName>
    </submittedName>
</protein>
<evidence type="ECO:0000313" key="4">
    <source>
        <dbReference type="EMBL" id="RMA44035.1"/>
    </source>
</evidence>
<dbReference type="EMBL" id="RCNT01000001">
    <property type="protein sequence ID" value="RMA44035.1"/>
    <property type="molecule type" value="Genomic_DNA"/>
</dbReference>
<dbReference type="OrthoDB" id="8281972at2"/>
<sequence>MSGGLALKSDPAPIVASTISRDVQKFDLLIDDMEAELGESWGDLHLEEARAFLDQTESGELEFVAIAVDQSDEGDIGLIGEIIRGAKEKDIKVILIADDLSTQGLHQLLKLGADDFVPYPLPERALHDAIKRIREPEPVVRLPAPPQSGATIDPSPRLEGRSAIFAVQSLAGGTGATTLAVNLAWELANIDKKKSPSVCLIDLDLQFGSASTFLDLPRREVILEVLSDSQSMDVDAFKQALVDYHGKMSVFTAPAEIIPLDMIGPEDVEAILNLATECFDIVIIDMPTTIVQWTETILHRTDVFFAMLELDMRSAQNAMRFIKALRSEDLPLEKVNFVLNRAPKSLDLNGKSRVKRLADSLGVKISTQLSDGAKQITQCADHGVPLAEMAKKNPLRKDIVKLGSGLFNAMLSEAATG</sequence>
<evidence type="ECO:0000256" key="1">
    <source>
        <dbReference type="ARBA" id="ARBA00022741"/>
    </source>
</evidence>
<keyword evidence="1" id="KW-0547">Nucleotide-binding</keyword>
<feature type="domain" description="AAA" evidence="3">
    <location>
        <begin position="164"/>
        <end position="325"/>
    </location>
</feature>